<dbReference type="GO" id="GO:0016740">
    <property type="term" value="F:transferase activity"/>
    <property type="evidence" value="ECO:0007669"/>
    <property type="project" value="UniProtKB-ARBA"/>
</dbReference>
<gene>
    <name evidence="6" type="ORF">I5U57_05575</name>
</gene>
<keyword evidence="4 5" id="KW-0472">Membrane</keyword>
<evidence type="ECO:0000313" key="7">
    <source>
        <dbReference type="Proteomes" id="UP000616785"/>
    </source>
</evidence>
<dbReference type="Gene3D" id="1.20.120.1630">
    <property type="match status" value="1"/>
</dbReference>
<evidence type="ECO:0000313" key="6">
    <source>
        <dbReference type="EMBL" id="MBH1638920.1"/>
    </source>
</evidence>
<evidence type="ECO:0000256" key="1">
    <source>
        <dbReference type="ARBA" id="ARBA00004127"/>
    </source>
</evidence>
<organism evidence="6 7">
    <name type="scientific">Stenotrophomonas maltophilia</name>
    <name type="common">Pseudomonas maltophilia</name>
    <name type="synonym">Xanthomonas maltophilia</name>
    <dbReference type="NCBI Taxonomy" id="40324"/>
    <lineage>
        <taxon>Bacteria</taxon>
        <taxon>Pseudomonadati</taxon>
        <taxon>Pseudomonadota</taxon>
        <taxon>Gammaproteobacteria</taxon>
        <taxon>Lysobacterales</taxon>
        <taxon>Lysobacteraceae</taxon>
        <taxon>Stenotrophomonas</taxon>
        <taxon>Stenotrophomonas maltophilia group</taxon>
    </lineage>
</organism>
<dbReference type="AlphaFoldDB" id="A0AA40XZQ5"/>
<dbReference type="PANTHER" id="PTHR12714:SF24">
    <property type="entry name" value="SLR1182 PROTEIN"/>
    <property type="match status" value="1"/>
</dbReference>
<dbReference type="Proteomes" id="UP000616785">
    <property type="component" value="Unassembled WGS sequence"/>
</dbReference>
<protein>
    <submittedName>
        <fullName evidence="6">Isoprenylcysteine carboxylmethyltransferase family protein</fullName>
    </submittedName>
</protein>
<comment type="caution">
    <text evidence="6">The sequence shown here is derived from an EMBL/GenBank/DDBJ whole genome shotgun (WGS) entry which is preliminary data.</text>
</comment>
<dbReference type="InterPro" id="IPR007318">
    <property type="entry name" value="Phopholipid_MeTrfase"/>
</dbReference>
<feature type="transmembrane region" description="Helical" evidence="5">
    <location>
        <begin position="40"/>
        <end position="58"/>
    </location>
</feature>
<reference evidence="6" key="1">
    <citation type="submission" date="2020-11" db="EMBL/GenBank/DDBJ databases">
        <title>Enhanced detection system for hospital associated transmission using whole genome sequencing surveillance.</title>
        <authorList>
            <person name="Harrison L.H."/>
            <person name="Van Tyne D."/>
            <person name="Marsh J.W."/>
            <person name="Griffith M.P."/>
            <person name="Snyder D.J."/>
            <person name="Cooper V.S."/>
            <person name="Mustapha M."/>
        </authorList>
    </citation>
    <scope>NUCLEOTIDE SEQUENCE</scope>
    <source>
        <strain evidence="6">STEN00092</strain>
    </source>
</reference>
<name>A0AA40XZQ5_STEMA</name>
<evidence type="ECO:0000256" key="2">
    <source>
        <dbReference type="ARBA" id="ARBA00022692"/>
    </source>
</evidence>
<evidence type="ECO:0000256" key="3">
    <source>
        <dbReference type="ARBA" id="ARBA00022989"/>
    </source>
</evidence>
<feature type="transmembrane region" description="Helical" evidence="5">
    <location>
        <begin position="99"/>
        <end position="122"/>
    </location>
</feature>
<evidence type="ECO:0000256" key="5">
    <source>
        <dbReference type="SAM" id="Phobius"/>
    </source>
</evidence>
<dbReference type="Pfam" id="PF04191">
    <property type="entry name" value="PEMT"/>
    <property type="match status" value="1"/>
</dbReference>
<sequence>MRWLETRVPPPLAMLLCAAIGYMGSRWQPGGALQLPMPELLAGLVMVFGVVLNLLPKLAFRRVGTTVNPLRPAASSVLVTHGVYRYTRNPMYLGQATVLAGAMLYLQNLAALLAVPLFVLYINRWQIVPEERALSARLPEAYAAFRQRVRHWLQRGSGRYGAIWHFTAAE</sequence>
<accession>A0AA40XZQ5</accession>
<proteinExistence type="predicted"/>
<comment type="subcellular location">
    <subcellularLocation>
        <location evidence="1">Endomembrane system</location>
        <topology evidence="1">Multi-pass membrane protein</topology>
    </subcellularLocation>
</comment>
<evidence type="ECO:0000256" key="4">
    <source>
        <dbReference type="ARBA" id="ARBA00023136"/>
    </source>
</evidence>
<dbReference type="GO" id="GO:0012505">
    <property type="term" value="C:endomembrane system"/>
    <property type="evidence" value="ECO:0007669"/>
    <property type="project" value="UniProtKB-SubCell"/>
</dbReference>
<keyword evidence="2 5" id="KW-0812">Transmembrane</keyword>
<keyword evidence="3 5" id="KW-1133">Transmembrane helix</keyword>
<dbReference type="EMBL" id="JADUNO010000011">
    <property type="protein sequence ID" value="MBH1638920.1"/>
    <property type="molecule type" value="Genomic_DNA"/>
</dbReference>
<dbReference type="PANTHER" id="PTHR12714">
    <property type="entry name" value="PROTEIN-S ISOPRENYLCYSTEINE O-METHYLTRANSFERASE"/>
    <property type="match status" value="1"/>
</dbReference>